<protein>
    <submittedName>
        <fullName evidence="2">Uncharacterized protein</fullName>
    </submittedName>
</protein>
<organism evidence="2 3">
    <name type="scientific">Musa balbisiana</name>
    <name type="common">Banana</name>
    <dbReference type="NCBI Taxonomy" id="52838"/>
    <lineage>
        <taxon>Eukaryota</taxon>
        <taxon>Viridiplantae</taxon>
        <taxon>Streptophyta</taxon>
        <taxon>Embryophyta</taxon>
        <taxon>Tracheophyta</taxon>
        <taxon>Spermatophyta</taxon>
        <taxon>Magnoliopsida</taxon>
        <taxon>Liliopsida</taxon>
        <taxon>Zingiberales</taxon>
        <taxon>Musaceae</taxon>
        <taxon>Musa</taxon>
    </lineage>
</organism>
<dbReference type="Proteomes" id="UP000317650">
    <property type="component" value="Chromosome 8"/>
</dbReference>
<dbReference type="AlphaFoldDB" id="A0A4S8K145"/>
<evidence type="ECO:0000313" key="2">
    <source>
        <dbReference type="EMBL" id="THU68399.1"/>
    </source>
</evidence>
<name>A0A4S8K145_MUSBA</name>
<proteinExistence type="predicted"/>
<feature type="compositionally biased region" description="Basic residues" evidence="1">
    <location>
        <begin position="35"/>
        <end position="53"/>
    </location>
</feature>
<feature type="region of interest" description="Disordered" evidence="1">
    <location>
        <begin position="1"/>
        <end position="65"/>
    </location>
</feature>
<reference evidence="2 3" key="1">
    <citation type="journal article" date="2019" name="Nat. Plants">
        <title>Genome sequencing of Musa balbisiana reveals subgenome evolution and function divergence in polyploid bananas.</title>
        <authorList>
            <person name="Yao X."/>
        </authorList>
    </citation>
    <scope>NUCLEOTIDE SEQUENCE [LARGE SCALE GENOMIC DNA]</scope>
    <source>
        <strain evidence="3">cv. DH-PKW</strain>
        <tissue evidence="2">Leaves</tissue>
    </source>
</reference>
<feature type="compositionally biased region" description="Low complexity" evidence="1">
    <location>
        <begin position="54"/>
        <end position="65"/>
    </location>
</feature>
<accession>A0A4S8K145</accession>
<dbReference type="PANTHER" id="PTHR35831">
    <property type="entry name" value="OS01G0642200 PROTEIN"/>
    <property type="match status" value="1"/>
</dbReference>
<comment type="caution">
    <text evidence="2">The sequence shown here is derived from an EMBL/GenBank/DDBJ whole genome shotgun (WGS) entry which is preliminary data.</text>
</comment>
<evidence type="ECO:0000256" key="1">
    <source>
        <dbReference type="SAM" id="MobiDB-lite"/>
    </source>
</evidence>
<dbReference type="EMBL" id="PYDT01000002">
    <property type="protein sequence ID" value="THU68399.1"/>
    <property type="molecule type" value="Genomic_DNA"/>
</dbReference>
<gene>
    <name evidence="2" type="ORF">C4D60_Mb08t03490</name>
</gene>
<keyword evidence="3" id="KW-1185">Reference proteome</keyword>
<dbReference type="PANTHER" id="PTHR35831:SF2">
    <property type="entry name" value="OS01G0642200 PROTEIN"/>
    <property type="match status" value="1"/>
</dbReference>
<evidence type="ECO:0000313" key="3">
    <source>
        <dbReference type="Proteomes" id="UP000317650"/>
    </source>
</evidence>
<sequence>MASAKAAKPVGIMEKNKEATAMAGEGAPRAPASKKAPKRAGQKPREPKRKAKGGKPAAAKSSKQQ</sequence>